<evidence type="ECO:0000313" key="5">
    <source>
        <dbReference type="Proteomes" id="UP000708208"/>
    </source>
</evidence>
<accession>A0A8J2JTI0</accession>
<proteinExistence type="predicted"/>
<keyword evidence="1" id="KW-0175">Coiled coil</keyword>
<dbReference type="PROSITE" id="PS50878">
    <property type="entry name" value="RT_POL"/>
    <property type="match status" value="1"/>
</dbReference>
<feature type="coiled-coil region" evidence="1">
    <location>
        <begin position="287"/>
        <end position="337"/>
    </location>
</feature>
<dbReference type="PANTHER" id="PTHR47027">
    <property type="entry name" value="REVERSE TRANSCRIPTASE DOMAIN-CONTAINING PROTEIN"/>
    <property type="match status" value="1"/>
</dbReference>
<gene>
    <name evidence="4" type="ORF">AFUS01_LOCUS13350</name>
</gene>
<dbReference type="CDD" id="cd01650">
    <property type="entry name" value="RT_nLTR_like"/>
    <property type="match status" value="1"/>
</dbReference>
<feature type="compositionally biased region" description="Low complexity" evidence="2">
    <location>
        <begin position="874"/>
        <end position="890"/>
    </location>
</feature>
<dbReference type="Pfam" id="PF14529">
    <property type="entry name" value="Exo_endo_phos_2"/>
    <property type="match status" value="1"/>
</dbReference>
<feature type="domain" description="Reverse transcriptase" evidence="3">
    <location>
        <begin position="456"/>
        <end position="728"/>
    </location>
</feature>
<dbReference type="InterPro" id="IPR000477">
    <property type="entry name" value="RT_dom"/>
</dbReference>
<evidence type="ECO:0000256" key="1">
    <source>
        <dbReference type="SAM" id="Coils"/>
    </source>
</evidence>
<dbReference type="Proteomes" id="UP000708208">
    <property type="component" value="Unassembled WGS sequence"/>
</dbReference>
<name>A0A8J2JTI0_9HEXA</name>
<evidence type="ECO:0000256" key="2">
    <source>
        <dbReference type="SAM" id="MobiDB-lite"/>
    </source>
</evidence>
<organism evidence="4 5">
    <name type="scientific">Allacma fusca</name>
    <dbReference type="NCBI Taxonomy" id="39272"/>
    <lineage>
        <taxon>Eukaryota</taxon>
        <taxon>Metazoa</taxon>
        <taxon>Ecdysozoa</taxon>
        <taxon>Arthropoda</taxon>
        <taxon>Hexapoda</taxon>
        <taxon>Collembola</taxon>
        <taxon>Symphypleona</taxon>
        <taxon>Sminthuridae</taxon>
        <taxon>Allacma</taxon>
    </lineage>
</organism>
<reference evidence="4" key="1">
    <citation type="submission" date="2021-06" db="EMBL/GenBank/DDBJ databases">
        <authorList>
            <person name="Hodson N. C."/>
            <person name="Mongue J. A."/>
            <person name="Jaron S. K."/>
        </authorList>
    </citation>
    <scope>NUCLEOTIDE SEQUENCE</scope>
</reference>
<dbReference type="AlphaFoldDB" id="A0A8J2JTI0"/>
<sequence>MSETKKKGSGTIESGNYIVIYSGVDKKTRAAGGVMLHIHNKHRENIDSYNIWHERIVSARMRLKKDFLTIIGVYAPEEGREEQSEEFYEQLQRAVQAVNPEDKLVIAGDLNAQVGDKRVKTVTGMYGTEGMNTNGKRLIDFCTFNGLRIMNTFYQHKKDHKMTWSNTRGQSSMIDHFIANENAAKKFLDVRTYRGLEIGTDHHFVQGVMRMETTRIPARKNEKKINTRALDDPTNQWLYQRRMNIISEEIPKSQDIEEEWKNIKSIVTKAAKESLGMVPCRIGAKRIKNWDNEIQELIQKKRQAFRKFMSTKSEVDGEEYRKQSAKVKRKSRKLQRESWENFITFLEHDTYKLRPKVYKIIRRIDTNFNERVGLPKIKINDAKEYFEELWSDENAQDTKIEDEIGETEDRISFKELQEALKTAKNAKAPGEDGIPTELYKYASGEFKRRLLEFLNRMYQEEKVPEDFKTAIVIPLFKKGDMSNLKNYRGISLLNTCYKIYAKILAKRLAEHAEEKLSESQNGFRKGRSCTDASYTVKLLMEKRIEYNLETHMCFIDLEKAYDRVNRKKLFEVLKDEEITYKMRKVINSIYKNTRIRVRIGNKLSEQAEINRGVRQGCPLSCVLFNMYMDHMVKEWQKMKPKGIKTDRRQEISTVLFADDQAVLAETEDDLQRSMYNLTKTSEKYDMRISSEKTKTMAFKGKEPVRSKIVINGKIIEQVNNFKYLGNTISYQGEVDVGGKIAKFLRVTGLINRTLRSSKVRKETRLKVYNTLAIPMMTYGSEVWALKKSDKRRITAAEMKFMRRTAGVTLRDRVPSEKITADLGVKPVMKKIKQYRKDWRNHVKRMEETRSPKQVLQYTPTGKRSRGRPRRKLTDTSGSSSTGSTPQQTGQ</sequence>
<dbReference type="InterPro" id="IPR005135">
    <property type="entry name" value="Endo/exonuclease/phosphatase"/>
</dbReference>
<comment type="caution">
    <text evidence="4">The sequence shown here is derived from an EMBL/GenBank/DDBJ whole genome shotgun (WGS) entry which is preliminary data.</text>
</comment>
<feature type="region of interest" description="Disordered" evidence="2">
    <location>
        <begin position="842"/>
        <end position="890"/>
    </location>
</feature>
<evidence type="ECO:0000313" key="4">
    <source>
        <dbReference type="EMBL" id="CAG7724317.1"/>
    </source>
</evidence>
<feature type="compositionally biased region" description="Polar residues" evidence="2">
    <location>
        <begin position="851"/>
        <end position="861"/>
    </location>
</feature>
<dbReference type="Pfam" id="PF00078">
    <property type="entry name" value="RVT_1"/>
    <property type="match status" value="1"/>
</dbReference>
<dbReference type="EMBL" id="CAJVCH010108332">
    <property type="protein sequence ID" value="CAG7724317.1"/>
    <property type="molecule type" value="Genomic_DNA"/>
</dbReference>
<keyword evidence="5" id="KW-1185">Reference proteome</keyword>
<dbReference type="PANTHER" id="PTHR47027:SF8">
    <property type="entry name" value="RIBONUCLEASE H"/>
    <property type="match status" value="1"/>
</dbReference>
<dbReference type="GO" id="GO:0003824">
    <property type="term" value="F:catalytic activity"/>
    <property type="evidence" value="ECO:0007669"/>
    <property type="project" value="InterPro"/>
</dbReference>
<evidence type="ECO:0000259" key="3">
    <source>
        <dbReference type="PROSITE" id="PS50878"/>
    </source>
</evidence>
<dbReference type="OrthoDB" id="6776014at2759"/>
<protein>
    <recommendedName>
        <fullName evidence="3">Reverse transcriptase domain-containing protein</fullName>
    </recommendedName>
</protein>